<feature type="compositionally biased region" description="Polar residues" evidence="8">
    <location>
        <begin position="544"/>
        <end position="558"/>
    </location>
</feature>
<dbReference type="GO" id="GO:0003676">
    <property type="term" value="F:nucleic acid binding"/>
    <property type="evidence" value="ECO:0007669"/>
    <property type="project" value="InterPro"/>
</dbReference>
<dbReference type="GO" id="GO:0046872">
    <property type="term" value="F:metal ion binding"/>
    <property type="evidence" value="ECO:0007669"/>
    <property type="project" value="UniProtKB-KW"/>
</dbReference>
<sequence length="888" mass="100053">MNELAALGSNIVCLSCLRENTIWDPGDRDFMEKAGCVQYKNVHHIRNQKKKGLRTRSSFGTSFLRNISDDMPSRKKKGRFLKNCQAETYNNRLDNISRPDLSTTDFDTPSTLDFDTTFTPDFDTTFTPDFDTSFTPGSFQHDHTYQSSASFDEINEFYFSGKLKPIGYTRHVIDIQTIFDNMRCSRCDITLKLKDGIGILPAGLCGHLIVRCYNCNDFVRVAMGKTHNASHGPRIFDVNTKLATGMYHSGIGPIQLNNLFTSLNLPNVSESLIRRRCEEVGPILENIAQQSVDNALFEEGLLTKTCNLQADNDSDAIHAIASGSETATSSSGIASTDNTNPVCGPISVTGITASADGAYQRRGSGRCYNSLSGTASMIGKKTGKVVGYSARYKRCRKCDVAKFKKRLPTKHKCRKNWCGSAKSMEPDMIVEILKDAKKKDTPVITLIGDDDCTAFNRARCEVDSCLEKVTQNKGDSDRIKNSLPSVVLHQFGNHDGCGDWCQMKNKPTAKHRNLPWGADLKDENLKKDLLKVFTDLDPGKMSKLDSSNPNESFNNTVRSKAPKDKHYSESGSLAHRLSAAVCQKNEGYKYVAQVHEELGLSPGIATTVTAAIRDKDVNRKRTVAKTKEFKLQPDAQEPDLTVIPGPSEDNCRQSSITQISAVCEEQEFNRYATPTQEISEDACRVTGLKFNTATNELLYNDEPVSHKHPQQVLLDFIQFLMSLCASDKHIVLAAHNNRRFDSIILFNQLKFYKLWNHFSRYIVGFCDTLPFFKMLYPEFENYKQEYIAQKLLNEAYSAHNALDDCRMLMSLVKKTEKIDVLLSDYFYSSHQVTFQGVQPNKESLEHLLRNKVLSRTIFKKLEDSTLTYNHLKISYHRDGFDGLFFFVE</sequence>
<reference evidence="12" key="1">
    <citation type="submission" date="2018-11" db="EMBL/GenBank/DDBJ databases">
        <authorList>
            <person name="Alioto T."/>
            <person name="Alioto T."/>
        </authorList>
    </citation>
    <scope>NUCLEOTIDE SEQUENCE</scope>
</reference>
<evidence type="ECO:0000256" key="4">
    <source>
        <dbReference type="ARBA" id="ARBA00022801"/>
    </source>
</evidence>
<protein>
    <recommendedName>
        <fullName evidence="14">Exonuclease domain-containing protein</fullName>
    </recommendedName>
</protein>
<evidence type="ECO:0000256" key="8">
    <source>
        <dbReference type="SAM" id="MobiDB-lite"/>
    </source>
</evidence>
<evidence type="ECO:0000259" key="9">
    <source>
        <dbReference type="Pfam" id="PF00929"/>
    </source>
</evidence>
<dbReference type="Pfam" id="PF25244">
    <property type="entry name" value="PML_C"/>
    <property type="match status" value="1"/>
</dbReference>
<dbReference type="InterPro" id="IPR036397">
    <property type="entry name" value="RNaseH_sf"/>
</dbReference>
<keyword evidence="4" id="KW-0378">Hydrolase</keyword>
<dbReference type="OrthoDB" id="6100347at2759"/>
<accession>A0A8B6EF69</accession>
<gene>
    <name evidence="12" type="ORF">MGAL_10B030202</name>
</gene>
<dbReference type="InterPro" id="IPR040393">
    <property type="entry name" value="TREX1/2"/>
</dbReference>
<feature type="domain" description="PML C-terminal" evidence="11">
    <location>
        <begin position="841"/>
        <end position="884"/>
    </location>
</feature>
<evidence type="ECO:0000256" key="2">
    <source>
        <dbReference type="ARBA" id="ARBA00022722"/>
    </source>
</evidence>
<dbReference type="PANTHER" id="PTHR13058">
    <property type="entry name" value="THREE PRIME REPAIR EXONUCLEASE 1, 2"/>
    <property type="match status" value="1"/>
</dbReference>
<dbReference type="PANTHER" id="PTHR13058:SF22">
    <property type="entry name" value="EXODEOXYRIBONUCLEASE III"/>
    <property type="match status" value="1"/>
</dbReference>
<keyword evidence="5" id="KW-0269">Exonuclease</keyword>
<dbReference type="AlphaFoldDB" id="A0A8B6EF69"/>
<dbReference type="Pfam" id="PF00929">
    <property type="entry name" value="RNase_T"/>
    <property type="match status" value="1"/>
</dbReference>
<dbReference type="GO" id="GO:0006308">
    <property type="term" value="P:DNA catabolic process"/>
    <property type="evidence" value="ECO:0007669"/>
    <property type="project" value="TreeGrafter"/>
</dbReference>
<dbReference type="Gene3D" id="3.30.420.10">
    <property type="entry name" value="Ribonuclease H-like superfamily/Ribonuclease H"/>
    <property type="match status" value="1"/>
</dbReference>
<comment type="caution">
    <text evidence="12">The sequence shown here is derived from an EMBL/GenBank/DDBJ whole genome shotgun (WGS) entry which is preliminary data.</text>
</comment>
<evidence type="ECO:0000313" key="12">
    <source>
        <dbReference type="EMBL" id="VDI33859.1"/>
    </source>
</evidence>
<evidence type="ECO:0000259" key="11">
    <source>
        <dbReference type="Pfam" id="PF25244"/>
    </source>
</evidence>
<dbReference type="Proteomes" id="UP000596742">
    <property type="component" value="Unassembled WGS sequence"/>
</dbReference>
<comment type="cofactor">
    <cofactor evidence="1">
        <name>Mg(2+)</name>
        <dbReference type="ChEBI" id="CHEBI:18420"/>
    </cofactor>
</comment>
<keyword evidence="2" id="KW-0540">Nuclease</keyword>
<evidence type="ECO:0000256" key="6">
    <source>
        <dbReference type="ARBA" id="ARBA00022842"/>
    </source>
</evidence>
<feature type="domain" description="Mutator-like transposase" evidence="10">
    <location>
        <begin position="176"/>
        <end position="319"/>
    </location>
</feature>
<dbReference type="GO" id="GO:0008296">
    <property type="term" value="F:3'-5'-DNA exonuclease activity"/>
    <property type="evidence" value="ECO:0007669"/>
    <property type="project" value="TreeGrafter"/>
</dbReference>
<evidence type="ECO:0000259" key="10">
    <source>
        <dbReference type="Pfam" id="PF20700"/>
    </source>
</evidence>
<dbReference type="SUPFAM" id="SSF53098">
    <property type="entry name" value="Ribonuclease H-like"/>
    <property type="match status" value="1"/>
</dbReference>
<feature type="domain" description="Mutator-like transposase" evidence="10">
    <location>
        <begin position="350"/>
        <end position="460"/>
    </location>
</feature>
<dbReference type="InterPro" id="IPR057617">
    <property type="entry name" value="PML_C"/>
</dbReference>
<evidence type="ECO:0000256" key="1">
    <source>
        <dbReference type="ARBA" id="ARBA00001946"/>
    </source>
</evidence>
<keyword evidence="13" id="KW-1185">Reference proteome</keyword>
<dbReference type="InterPro" id="IPR012337">
    <property type="entry name" value="RNaseH-like_sf"/>
</dbReference>
<evidence type="ECO:0000256" key="5">
    <source>
        <dbReference type="ARBA" id="ARBA00022839"/>
    </source>
</evidence>
<evidence type="ECO:0000256" key="3">
    <source>
        <dbReference type="ARBA" id="ARBA00022723"/>
    </source>
</evidence>
<organism evidence="12 13">
    <name type="scientific">Mytilus galloprovincialis</name>
    <name type="common">Mediterranean mussel</name>
    <dbReference type="NCBI Taxonomy" id="29158"/>
    <lineage>
        <taxon>Eukaryota</taxon>
        <taxon>Metazoa</taxon>
        <taxon>Spiralia</taxon>
        <taxon>Lophotrochozoa</taxon>
        <taxon>Mollusca</taxon>
        <taxon>Bivalvia</taxon>
        <taxon>Autobranchia</taxon>
        <taxon>Pteriomorphia</taxon>
        <taxon>Mytilida</taxon>
        <taxon>Mytiloidea</taxon>
        <taxon>Mytilidae</taxon>
        <taxon>Mytilinae</taxon>
        <taxon>Mytilus</taxon>
    </lineage>
</organism>
<dbReference type="GO" id="GO:0005737">
    <property type="term" value="C:cytoplasm"/>
    <property type="evidence" value="ECO:0007669"/>
    <property type="project" value="TreeGrafter"/>
</dbReference>
<dbReference type="EMBL" id="UYJE01005097">
    <property type="protein sequence ID" value="VDI33859.1"/>
    <property type="molecule type" value="Genomic_DNA"/>
</dbReference>
<feature type="region of interest" description="Disordered" evidence="8">
    <location>
        <begin position="540"/>
        <end position="570"/>
    </location>
</feature>
<dbReference type="InterPro" id="IPR049012">
    <property type="entry name" value="Mutator_transp_dom"/>
</dbReference>
<comment type="similarity">
    <text evidence="7">Belongs to the exonuclease superfamily. TREX family.</text>
</comment>
<evidence type="ECO:0008006" key="14">
    <source>
        <dbReference type="Google" id="ProtNLM"/>
    </source>
</evidence>
<dbReference type="CDD" id="cd06127">
    <property type="entry name" value="DEDDh"/>
    <property type="match status" value="1"/>
</dbReference>
<evidence type="ECO:0000256" key="7">
    <source>
        <dbReference type="ARBA" id="ARBA00025769"/>
    </source>
</evidence>
<dbReference type="Pfam" id="PF20700">
    <property type="entry name" value="Mutator"/>
    <property type="match status" value="2"/>
</dbReference>
<dbReference type="InterPro" id="IPR013520">
    <property type="entry name" value="Ribonucl_H"/>
</dbReference>
<keyword evidence="3" id="KW-0479">Metal-binding</keyword>
<proteinExistence type="inferred from homology"/>
<evidence type="ECO:0000313" key="13">
    <source>
        <dbReference type="Proteomes" id="UP000596742"/>
    </source>
</evidence>
<keyword evidence="6" id="KW-0460">Magnesium</keyword>
<feature type="domain" description="Exonuclease" evidence="9">
    <location>
        <begin position="729"/>
        <end position="811"/>
    </location>
</feature>
<name>A0A8B6EF69_MYTGA</name>